<dbReference type="KEGG" id="aper:A0U91_15770"/>
<keyword evidence="1" id="KW-0472">Membrane</keyword>
<gene>
    <name evidence="2" type="ORF">A0U91_15770</name>
</gene>
<feature type="transmembrane region" description="Helical" evidence="1">
    <location>
        <begin position="37"/>
        <end position="55"/>
    </location>
</feature>
<geneLocation type="plasmid" evidence="3">
    <name>pac1084_1</name>
</geneLocation>
<sequence length="120" mass="12873">MDQSPLPPASSSRELAAAIAKNVGLAGLDLARFCGRLIVMICTFVIAVMISAMFLDHVYLAGAHEDVFLGLFVALKGFVGPLAFTIFLCLLADRVISNNLNRDCQMGISMGGRIKPDTKE</sequence>
<evidence type="ECO:0000256" key="1">
    <source>
        <dbReference type="SAM" id="Phobius"/>
    </source>
</evidence>
<feature type="transmembrane region" description="Helical" evidence="1">
    <location>
        <begin position="67"/>
        <end position="92"/>
    </location>
</feature>
<reference evidence="2 3" key="1">
    <citation type="submission" date="2016-03" db="EMBL/GenBank/DDBJ databases">
        <title>Acetic acid bacteria sequencing.</title>
        <authorList>
            <person name="Brandt J."/>
            <person name="Jakob F."/>
            <person name="Vogel R.F."/>
        </authorList>
    </citation>
    <scope>NUCLEOTIDE SEQUENCE [LARGE SCALE GENOMIC DNA]</scope>
    <source>
        <strain evidence="2 3">TMW2.1084</strain>
        <plasmid evidence="3">pac1084_1</plasmid>
    </source>
</reference>
<protein>
    <submittedName>
        <fullName evidence="2">Uncharacterized protein</fullName>
    </submittedName>
</protein>
<proteinExistence type="predicted"/>
<dbReference type="Proteomes" id="UP000189055">
    <property type="component" value="Plasmid pAC1084_1"/>
</dbReference>
<dbReference type="EMBL" id="CP014688">
    <property type="protein sequence ID" value="AQT06470.1"/>
    <property type="molecule type" value="Genomic_DNA"/>
</dbReference>
<evidence type="ECO:0000313" key="2">
    <source>
        <dbReference type="EMBL" id="AQT06470.1"/>
    </source>
</evidence>
<dbReference type="AlphaFoldDB" id="A0A1U9LJK3"/>
<evidence type="ECO:0000313" key="3">
    <source>
        <dbReference type="Proteomes" id="UP000189055"/>
    </source>
</evidence>
<name>A0A1U9LJK3_9PROT</name>
<keyword evidence="2" id="KW-0614">Plasmid</keyword>
<organism evidence="2 3">
    <name type="scientific">Acetobacter persici</name>
    <dbReference type="NCBI Taxonomy" id="1076596"/>
    <lineage>
        <taxon>Bacteria</taxon>
        <taxon>Pseudomonadati</taxon>
        <taxon>Pseudomonadota</taxon>
        <taxon>Alphaproteobacteria</taxon>
        <taxon>Acetobacterales</taxon>
        <taxon>Acetobacteraceae</taxon>
        <taxon>Acetobacter</taxon>
    </lineage>
</organism>
<keyword evidence="1" id="KW-1133">Transmembrane helix</keyword>
<accession>A0A1U9LJK3</accession>
<keyword evidence="1" id="KW-0812">Transmembrane</keyword>